<evidence type="ECO:0000313" key="3">
    <source>
        <dbReference type="EMBL" id="KAK6347327.1"/>
    </source>
</evidence>
<dbReference type="SUPFAM" id="SSF54695">
    <property type="entry name" value="POZ domain"/>
    <property type="match status" value="1"/>
</dbReference>
<evidence type="ECO:0000259" key="2">
    <source>
        <dbReference type="PROSITE" id="PS50097"/>
    </source>
</evidence>
<dbReference type="Proteomes" id="UP001375240">
    <property type="component" value="Unassembled WGS sequence"/>
</dbReference>
<feature type="domain" description="BTB" evidence="2">
    <location>
        <begin position="14"/>
        <end position="81"/>
    </location>
</feature>
<dbReference type="AlphaFoldDB" id="A0AAV9UVE1"/>
<dbReference type="Gene3D" id="3.30.710.10">
    <property type="entry name" value="Potassium Channel Kv1.1, Chain A"/>
    <property type="match status" value="1"/>
</dbReference>
<name>A0AAV9UVE1_9PEZI</name>
<dbReference type="PROSITE" id="PS50097">
    <property type="entry name" value="BTB"/>
    <property type="match status" value="1"/>
</dbReference>
<dbReference type="CDD" id="cd18186">
    <property type="entry name" value="BTB_POZ_ZBTB_KLHL-like"/>
    <property type="match status" value="1"/>
</dbReference>
<evidence type="ECO:0000313" key="4">
    <source>
        <dbReference type="Proteomes" id="UP001375240"/>
    </source>
</evidence>
<gene>
    <name evidence="3" type="ORF">TWF696_007397</name>
</gene>
<keyword evidence="4" id="KW-1185">Reference proteome</keyword>
<dbReference type="InterPro" id="IPR000210">
    <property type="entry name" value="BTB/POZ_dom"/>
</dbReference>
<accession>A0AAV9UVE1</accession>
<comment type="caution">
    <text evidence="3">The sequence shown here is derived from an EMBL/GenBank/DDBJ whole genome shotgun (WGS) entry which is preliminary data.</text>
</comment>
<reference evidence="3 4" key="1">
    <citation type="submission" date="2019-10" db="EMBL/GenBank/DDBJ databases">
        <authorList>
            <person name="Palmer J.M."/>
        </authorList>
    </citation>
    <scope>NUCLEOTIDE SEQUENCE [LARGE SCALE GENOMIC DNA]</scope>
    <source>
        <strain evidence="3 4">TWF696</strain>
    </source>
</reference>
<protein>
    <recommendedName>
        <fullName evidence="2">BTB domain-containing protein</fullName>
    </recommendedName>
</protein>
<feature type="compositionally biased region" description="Acidic residues" evidence="1">
    <location>
        <begin position="112"/>
        <end position="129"/>
    </location>
</feature>
<dbReference type="Pfam" id="PF00651">
    <property type="entry name" value="BTB"/>
    <property type="match status" value="1"/>
</dbReference>
<evidence type="ECO:0000256" key="1">
    <source>
        <dbReference type="SAM" id="MobiDB-lite"/>
    </source>
</evidence>
<dbReference type="InterPro" id="IPR011333">
    <property type="entry name" value="SKP1/BTB/POZ_sf"/>
</dbReference>
<dbReference type="PANTHER" id="PTHR47843:SF5">
    <property type="entry name" value="BTB_POZ DOMAIN PROTEIN"/>
    <property type="match status" value="1"/>
</dbReference>
<sequence length="348" mass="39337">MDKLSTLLQSGRYSDLKIRCGSKEWLVHRAIICPQSEYFTAICDSNFKEGISSEIDLSTNNIDHVEQMLKFLYTGSYDDISAKDSRATASGIATPTAAASQVHQNLNLNNSTEDDTNIPDSSEDGEDGGEANSDVGIPPLPFAIVNQLHQVAMYVLGDRYLIPDLRLQAAQRFFNGLPDRWDPALWPVVRKIDENTSPGEEILRGFIIELWLKNSVDLLSDDHFRHKITQFPDFELPLLRKHAVQANIRINSLKDLPVTVSKLTAQVTHLRLDTERLTSRLTGVKDAVRDKILPLTTEWSQCRNCSADFGCRLEEYDIFESHAMGLFTRCRRCQAKHHHGGKADRVEW</sequence>
<feature type="region of interest" description="Disordered" evidence="1">
    <location>
        <begin position="108"/>
        <end position="133"/>
    </location>
</feature>
<organism evidence="3 4">
    <name type="scientific">Orbilia brochopaga</name>
    <dbReference type="NCBI Taxonomy" id="3140254"/>
    <lineage>
        <taxon>Eukaryota</taxon>
        <taxon>Fungi</taxon>
        <taxon>Dikarya</taxon>
        <taxon>Ascomycota</taxon>
        <taxon>Pezizomycotina</taxon>
        <taxon>Orbiliomycetes</taxon>
        <taxon>Orbiliales</taxon>
        <taxon>Orbiliaceae</taxon>
        <taxon>Orbilia</taxon>
    </lineage>
</organism>
<dbReference type="EMBL" id="JAVHNQ010000005">
    <property type="protein sequence ID" value="KAK6347327.1"/>
    <property type="molecule type" value="Genomic_DNA"/>
</dbReference>
<dbReference type="PANTHER" id="PTHR47843">
    <property type="entry name" value="BTB DOMAIN-CONTAINING PROTEIN-RELATED"/>
    <property type="match status" value="1"/>
</dbReference>
<proteinExistence type="predicted"/>